<protein>
    <submittedName>
        <fullName evidence="1">Uncharacterized protein</fullName>
    </submittedName>
</protein>
<keyword evidence="2" id="KW-1185">Reference proteome</keyword>
<organism evidence="1 2">
    <name type="scientific">Shewanella phaeophyticola</name>
    <dbReference type="NCBI Taxonomy" id="2978345"/>
    <lineage>
        <taxon>Bacteria</taxon>
        <taxon>Pseudomonadati</taxon>
        <taxon>Pseudomonadota</taxon>
        <taxon>Gammaproteobacteria</taxon>
        <taxon>Alteromonadales</taxon>
        <taxon>Shewanellaceae</taxon>
        <taxon>Shewanella</taxon>
    </lineage>
</organism>
<evidence type="ECO:0000313" key="1">
    <source>
        <dbReference type="EMBL" id="MCT8987380.1"/>
    </source>
</evidence>
<sequence length="56" mass="6244">MPFKITTPLSRLSLSMLTRRIDAVSKIKDGWKAFISQSSGGLEYDPFKATSLDPIQ</sequence>
<dbReference type="EMBL" id="JAODOQ010000001">
    <property type="protein sequence ID" value="MCT8987380.1"/>
    <property type="molecule type" value="Genomic_DNA"/>
</dbReference>
<name>A0ABT2P6V0_9GAMM</name>
<dbReference type="Proteomes" id="UP001431192">
    <property type="component" value="Unassembled WGS sequence"/>
</dbReference>
<gene>
    <name evidence="1" type="ORF">N4T56_14085</name>
</gene>
<evidence type="ECO:0000313" key="2">
    <source>
        <dbReference type="Proteomes" id="UP001431192"/>
    </source>
</evidence>
<comment type="caution">
    <text evidence="1">The sequence shown here is derived from an EMBL/GenBank/DDBJ whole genome shotgun (WGS) entry which is preliminary data.</text>
</comment>
<accession>A0ABT2P6V0</accession>
<reference evidence="1" key="1">
    <citation type="submission" date="2022-09" db="EMBL/GenBank/DDBJ databases">
        <title>Shewanella sp. KJ10-1 sp.nov, isolated from marine algae.</title>
        <authorList>
            <person name="Butt M."/>
            <person name="Lee J.K."/>
            <person name="Kim J.M."/>
            <person name="Choi D.G."/>
        </authorList>
    </citation>
    <scope>NUCLEOTIDE SEQUENCE</scope>
    <source>
        <strain evidence="1">KJ10-1</strain>
    </source>
</reference>
<dbReference type="RefSeq" id="WP_261733662.1">
    <property type="nucleotide sequence ID" value="NZ_JAODOQ010000001.1"/>
</dbReference>
<proteinExistence type="predicted"/>